<dbReference type="EMBL" id="BLLS01000003">
    <property type="protein sequence ID" value="GFH84926.1"/>
    <property type="molecule type" value="Genomic_DNA"/>
</dbReference>
<keyword evidence="1" id="KW-0472">Membrane</keyword>
<proteinExistence type="predicted"/>
<sequence>MCSFLFIIDYLFIPDYMLNMLSNIISRSIVTVGVFAMAVICFCTACSGGNYADVERVVRNHLEPYKELYALVLQTGKVTLPLGGKYPHVTHPLPGGTETPISNVWIVNGNYMGETYECHGCDSCMIRYRDAGLITYNVIRRDSASVSATVWLTEKGKQYLIERHISEFHPIINAWRRREQLEVVLVAKEKFDVEIHPSDTTAVYHCKAYRKLEITPFIEALKPAGEEARPDYMRRLRVDFKSKEHPVVTCTEMESV</sequence>
<keyword evidence="1" id="KW-1133">Transmembrane helix</keyword>
<dbReference type="Proteomes" id="UP000491181">
    <property type="component" value="Unassembled WGS sequence"/>
</dbReference>
<evidence type="ECO:0000256" key="1">
    <source>
        <dbReference type="SAM" id="Phobius"/>
    </source>
</evidence>
<dbReference type="AlphaFoldDB" id="A0A7I9ZYF7"/>
<organism evidence="2 3">
    <name type="scientific">Bacteroides acidifaciens</name>
    <dbReference type="NCBI Taxonomy" id="85831"/>
    <lineage>
        <taxon>Bacteria</taxon>
        <taxon>Pseudomonadati</taxon>
        <taxon>Bacteroidota</taxon>
        <taxon>Bacteroidia</taxon>
        <taxon>Bacteroidales</taxon>
        <taxon>Bacteroidaceae</taxon>
        <taxon>Bacteroides</taxon>
    </lineage>
</organism>
<name>A0A7I9ZYF7_9BACE</name>
<evidence type="ECO:0000313" key="2">
    <source>
        <dbReference type="EMBL" id="GFH84926.1"/>
    </source>
</evidence>
<accession>A0A7I9ZYF7</accession>
<gene>
    <name evidence="2" type="ORF">IMSAGC001_00321</name>
</gene>
<protein>
    <submittedName>
        <fullName evidence="2">Uncharacterized protein</fullName>
    </submittedName>
</protein>
<reference evidence="2 3" key="1">
    <citation type="journal article" date="2020" name="Microbiome">
        <title>Single-cell genomics of uncultured bacteria reveals dietary fiber responders in the mouse gut microbiota.</title>
        <authorList>
            <person name="Chijiiwa R."/>
            <person name="Hosokawa M."/>
            <person name="Kogawa M."/>
            <person name="Nishikawa Y."/>
            <person name="Ide K."/>
            <person name="Sakanashi C."/>
            <person name="Takahashi K."/>
            <person name="Takeyama H."/>
        </authorList>
    </citation>
    <scope>NUCLEOTIDE SEQUENCE [LARGE SCALE GENOMIC DNA]</scope>
    <source>
        <strain evidence="2">IMSAGC_001</strain>
    </source>
</reference>
<evidence type="ECO:0000313" key="3">
    <source>
        <dbReference type="Proteomes" id="UP000491181"/>
    </source>
</evidence>
<feature type="transmembrane region" description="Helical" evidence="1">
    <location>
        <begin position="24"/>
        <end position="46"/>
    </location>
</feature>
<keyword evidence="1" id="KW-0812">Transmembrane</keyword>
<comment type="caution">
    <text evidence="2">The sequence shown here is derived from an EMBL/GenBank/DDBJ whole genome shotgun (WGS) entry which is preliminary data.</text>
</comment>